<comment type="pathway">
    <text evidence="1">Cofactor biosynthesis; riboflavin biosynthesis.</text>
</comment>
<dbReference type="NCBIfam" id="TIGR00227">
    <property type="entry name" value="ribD_Cterm"/>
    <property type="match status" value="1"/>
</dbReference>
<evidence type="ECO:0000259" key="4">
    <source>
        <dbReference type="Pfam" id="PF01872"/>
    </source>
</evidence>
<evidence type="ECO:0000313" key="6">
    <source>
        <dbReference type="Proteomes" id="UP000024942"/>
    </source>
</evidence>
<dbReference type="eggNOG" id="COG1985">
    <property type="taxonomic scope" value="Bacteria"/>
</dbReference>
<dbReference type="InterPro" id="IPR050765">
    <property type="entry name" value="Riboflavin_Biosynth_HTPR"/>
</dbReference>
<dbReference type="RefSeq" id="WP_035541338.1">
    <property type="nucleotide sequence ID" value="NZ_ARYL01000048.1"/>
</dbReference>
<organism evidence="5 6">
    <name type="scientific">Hyphomonas oceanitis SCH89</name>
    <dbReference type="NCBI Taxonomy" id="1280953"/>
    <lineage>
        <taxon>Bacteria</taxon>
        <taxon>Pseudomonadati</taxon>
        <taxon>Pseudomonadota</taxon>
        <taxon>Alphaproteobacteria</taxon>
        <taxon>Hyphomonadales</taxon>
        <taxon>Hyphomonadaceae</taxon>
        <taxon>Hyphomonas</taxon>
    </lineage>
</organism>
<evidence type="ECO:0000256" key="3">
    <source>
        <dbReference type="ARBA" id="ARBA00023002"/>
    </source>
</evidence>
<dbReference type="OrthoDB" id="9800865at2"/>
<dbReference type="PATRIC" id="fig|1280953.3.peg.3735"/>
<dbReference type="Pfam" id="PF01872">
    <property type="entry name" value="RibD_C"/>
    <property type="match status" value="1"/>
</dbReference>
<dbReference type="SUPFAM" id="SSF53597">
    <property type="entry name" value="Dihydrofolate reductase-like"/>
    <property type="match status" value="1"/>
</dbReference>
<dbReference type="Proteomes" id="UP000024942">
    <property type="component" value="Unassembled WGS sequence"/>
</dbReference>
<dbReference type="GO" id="GO:0008703">
    <property type="term" value="F:5-amino-6-(5-phosphoribosylamino)uracil reductase activity"/>
    <property type="evidence" value="ECO:0007669"/>
    <property type="project" value="InterPro"/>
</dbReference>
<dbReference type="AlphaFoldDB" id="A0A059G1X8"/>
<evidence type="ECO:0000313" key="5">
    <source>
        <dbReference type="EMBL" id="KDA00811.1"/>
    </source>
</evidence>
<name>A0A059G1X8_9PROT</name>
<protein>
    <submittedName>
        <fullName evidence="5">Riboflavin biosynthesis protein RibD domain-containing protein</fullName>
    </submittedName>
</protein>
<dbReference type="InterPro" id="IPR011549">
    <property type="entry name" value="RibD_C"/>
</dbReference>
<dbReference type="PANTHER" id="PTHR38011:SF7">
    <property type="entry name" value="2,5-DIAMINO-6-RIBOSYLAMINO-4(3H)-PYRIMIDINONE 5'-PHOSPHATE REDUCTASE"/>
    <property type="match status" value="1"/>
</dbReference>
<dbReference type="Gene3D" id="3.40.430.10">
    <property type="entry name" value="Dihydrofolate Reductase, subunit A"/>
    <property type="match status" value="1"/>
</dbReference>
<reference evidence="5 6" key="1">
    <citation type="journal article" date="2014" name="Antonie Van Leeuwenhoek">
        <title>Hyphomonas beringensis sp. nov. and Hyphomonas chukchiensis sp. nov., isolated from surface seawater of the Bering Sea and Chukchi Sea.</title>
        <authorList>
            <person name="Li C."/>
            <person name="Lai Q."/>
            <person name="Li G."/>
            <person name="Dong C."/>
            <person name="Wang J."/>
            <person name="Liao Y."/>
            <person name="Shao Z."/>
        </authorList>
    </citation>
    <scope>NUCLEOTIDE SEQUENCE [LARGE SCALE GENOMIC DNA]</scope>
    <source>
        <strain evidence="5 6">SCH89</strain>
    </source>
</reference>
<feature type="domain" description="Bacterial bifunctional deaminase-reductase C-terminal" evidence="4">
    <location>
        <begin position="6"/>
        <end position="208"/>
    </location>
</feature>
<dbReference type="STRING" id="1280953.HOC_18664"/>
<proteinExistence type="predicted"/>
<dbReference type="GO" id="GO:0050661">
    <property type="term" value="F:NADP binding"/>
    <property type="evidence" value="ECO:0007669"/>
    <property type="project" value="InterPro"/>
</dbReference>
<evidence type="ECO:0000256" key="2">
    <source>
        <dbReference type="ARBA" id="ARBA00022857"/>
    </source>
</evidence>
<comment type="caution">
    <text evidence="5">The sequence shown here is derived from an EMBL/GenBank/DDBJ whole genome shotgun (WGS) entry which is preliminary data.</text>
</comment>
<gene>
    <name evidence="5" type="ORF">HOC_18664</name>
</gene>
<keyword evidence="2" id="KW-0521">NADP</keyword>
<sequence>MSGVRVTLKIATSLDARIALADGTSQWITSSDSRARAHQLRAEHDAVLVGIGTVLADDPMLTARTVPMPKKQPVRIVADSSGRTPKHSRLVQSISSGPVVVATAGQPQDILAASGVDIWRCGNGTRVDVTSLVRRAEGEGITSILLEGGGTLAASFIRAGLVDEIAWFRAPILIGGDGLPALGSLGLDDLASASRWRPVATERIGDDVLDTYVRIQHKSP</sequence>
<evidence type="ECO:0000256" key="1">
    <source>
        <dbReference type="ARBA" id="ARBA00005104"/>
    </source>
</evidence>
<dbReference type="InterPro" id="IPR002734">
    <property type="entry name" value="RibDG_C"/>
</dbReference>
<keyword evidence="6" id="KW-1185">Reference proteome</keyword>
<keyword evidence="3" id="KW-0560">Oxidoreductase</keyword>
<dbReference type="InterPro" id="IPR024072">
    <property type="entry name" value="DHFR-like_dom_sf"/>
</dbReference>
<dbReference type="PANTHER" id="PTHR38011">
    <property type="entry name" value="DIHYDROFOLATE REDUCTASE FAMILY PROTEIN (AFU_ORTHOLOGUE AFUA_8G06820)"/>
    <property type="match status" value="1"/>
</dbReference>
<dbReference type="UniPathway" id="UPA00275"/>
<accession>A0A059G1X8</accession>
<dbReference type="GO" id="GO:0009231">
    <property type="term" value="P:riboflavin biosynthetic process"/>
    <property type="evidence" value="ECO:0007669"/>
    <property type="project" value="UniProtKB-UniPathway"/>
</dbReference>
<dbReference type="EMBL" id="ARYL01000048">
    <property type="protein sequence ID" value="KDA00811.1"/>
    <property type="molecule type" value="Genomic_DNA"/>
</dbReference>